<evidence type="ECO:0000313" key="2">
    <source>
        <dbReference type="EMBL" id="MCU6747321.1"/>
    </source>
</evidence>
<name>A0ABT2TBF0_9FIRM</name>
<dbReference type="EMBL" id="JAOQJX010000008">
    <property type="protein sequence ID" value="MCU6747321.1"/>
    <property type="molecule type" value="Genomic_DNA"/>
</dbReference>
<dbReference type="PANTHER" id="PTHR42951">
    <property type="entry name" value="METALLO-BETA-LACTAMASE DOMAIN-CONTAINING"/>
    <property type="match status" value="1"/>
</dbReference>
<protein>
    <submittedName>
        <fullName evidence="2">MBL fold metallo-hydrolase</fullName>
    </submittedName>
</protein>
<dbReference type="SMART" id="SM00849">
    <property type="entry name" value="Lactamase_B"/>
    <property type="match status" value="1"/>
</dbReference>
<gene>
    <name evidence="2" type="ORF">OCV51_06580</name>
</gene>
<dbReference type="SUPFAM" id="SSF56281">
    <property type="entry name" value="Metallo-hydrolase/oxidoreductase"/>
    <property type="match status" value="1"/>
</dbReference>
<organism evidence="2 3">
    <name type="scientific">Faecalicatena acetigenes</name>
    <dbReference type="NCBI Taxonomy" id="2981790"/>
    <lineage>
        <taxon>Bacteria</taxon>
        <taxon>Bacillati</taxon>
        <taxon>Bacillota</taxon>
        <taxon>Clostridia</taxon>
        <taxon>Lachnospirales</taxon>
        <taxon>Lachnospiraceae</taxon>
        <taxon>Faecalicatena</taxon>
    </lineage>
</organism>
<dbReference type="PANTHER" id="PTHR42951:SF4">
    <property type="entry name" value="ACYL-COENZYME A THIOESTERASE MBLAC2"/>
    <property type="match status" value="1"/>
</dbReference>
<keyword evidence="3" id="KW-1185">Reference proteome</keyword>
<dbReference type="Gene3D" id="3.60.15.10">
    <property type="entry name" value="Ribonuclease Z/Hydroxyacylglutathione hydrolase-like"/>
    <property type="match status" value="1"/>
</dbReference>
<feature type="domain" description="Metallo-beta-lactamase" evidence="1">
    <location>
        <begin position="23"/>
        <end position="213"/>
    </location>
</feature>
<sequence>MMELMKLTERVYYLPYDPEKGRPLLGYIVGQDYSMAIDAGYSRSHVNDFYNAIQKCGFRKPDFTVLTHWHYAHTLGLRAISGVSVAHEKTNAYLKEEQKKAKNENYIDILKKEDAYFAKEYENSNKLEIELPDMEFTKDFQLDLGDAEVYIFRSVSTHTDDAVCIYISTEKVLFLGDATSEDYYNDGYMDREELSAVIHMIEKIDCKYCILSHCEPWEKEELLPYLYHKLENPIFTSNNTAIKK</sequence>
<evidence type="ECO:0000259" key="1">
    <source>
        <dbReference type="SMART" id="SM00849"/>
    </source>
</evidence>
<dbReference type="Pfam" id="PF00753">
    <property type="entry name" value="Lactamase_B"/>
    <property type="match status" value="1"/>
</dbReference>
<comment type="caution">
    <text evidence="2">The sequence shown here is derived from an EMBL/GenBank/DDBJ whole genome shotgun (WGS) entry which is preliminary data.</text>
</comment>
<dbReference type="InterPro" id="IPR050855">
    <property type="entry name" value="NDM-1-like"/>
</dbReference>
<reference evidence="2 3" key="1">
    <citation type="journal article" date="2021" name="ISME Commun">
        <title>Automated analysis of genomic sequences facilitates high-throughput and comprehensive description of bacteria.</title>
        <authorList>
            <person name="Hitch T.C.A."/>
        </authorList>
    </citation>
    <scope>NUCLEOTIDE SEQUENCE [LARGE SCALE GENOMIC DNA]</scope>
    <source>
        <strain evidence="2 3">H2_18</strain>
    </source>
</reference>
<dbReference type="InterPro" id="IPR036866">
    <property type="entry name" value="RibonucZ/Hydroxyglut_hydro"/>
</dbReference>
<evidence type="ECO:0000313" key="3">
    <source>
        <dbReference type="Proteomes" id="UP001652394"/>
    </source>
</evidence>
<dbReference type="RefSeq" id="WP_242866582.1">
    <property type="nucleotide sequence ID" value="NZ_JAOQJX010000008.1"/>
</dbReference>
<dbReference type="Proteomes" id="UP001652394">
    <property type="component" value="Unassembled WGS sequence"/>
</dbReference>
<accession>A0ABT2TBF0</accession>
<proteinExistence type="predicted"/>
<dbReference type="InterPro" id="IPR001279">
    <property type="entry name" value="Metallo-B-lactamas"/>
</dbReference>